<evidence type="ECO:0000256" key="1">
    <source>
        <dbReference type="ARBA" id="ARBA00004229"/>
    </source>
</evidence>
<comment type="subcellular location">
    <subcellularLocation>
        <location evidence="1">Plastid</location>
        <location evidence="1">Chloroplast</location>
    </subcellularLocation>
</comment>
<dbReference type="GO" id="GO:0009507">
    <property type="term" value="C:chloroplast"/>
    <property type="evidence" value="ECO:0007669"/>
    <property type="project" value="UniProtKB-SubCell"/>
</dbReference>
<evidence type="ECO:0000256" key="3">
    <source>
        <dbReference type="ARBA" id="ARBA00022741"/>
    </source>
</evidence>
<dbReference type="AlphaFoldDB" id="A0A7S0E9I4"/>
<dbReference type="InterPro" id="IPR027417">
    <property type="entry name" value="P-loop_NTPase"/>
</dbReference>
<evidence type="ECO:0000256" key="2">
    <source>
        <dbReference type="ARBA" id="ARBA00010322"/>
    </source>
</evidence>
<evidence type="ECO:0008006" key="7">
    <source>
        <dbReference type="Google" id="ProtNLM"/>
    </source>
</evidence>
<organism evidence="6">
    <name type="scientific">Hanusia phi</name>
    <dbReference type="NCBI Taxonomy" id="3032"/>
    <lineage>
        <taxon>Eukaryota</taxon>
        <taxon>Cryptophyceae</taxon>
        <taxon>Pyrenomonadales</taxon>
        <taxon>Geminigeraceae</taxon>
        <taxon>Hanusia</taxon>
    </lineage>
</organism>
<evidence type="ECO:0000256" key="4">
    <source>
        <dbReference type="ARBA" id="ARBA00022840"/>
    </source>
</evidence>
<evidence type="ECO:0000313" key="6">
    <source>
        <dbReference type="EMBL" id="CAD8477479.1"/>
    </source>
</evidence>
<evidence type="ECO:0000256" key="5">
    <source>
        <dbReference type="SAM" id="Coils"/>
    </source>
</evidence>
<protein>
    <recommendedName>
        <fullName evidence="7">AAA+ ATPase domain-containing protein</fullName>
    </recommendedName>
</protein>
<keyword evidence="4" id="KW-0067">ATP-binding</keyword>
<feature type="coiled-coil region" evidence="5">
    <location>
        <begin position="355"/>
        <end position="382"/>
    </location>
</feature>
<dbReference type="EMBL" id="HBEO01009783">
    <property type="protein sequence ID" value="CAD8477479.1"/>
    <property type="molecule type" value="Transcribed_RNA"/>
</dbReference>
<dbReference type="SUPFAM" id="SSF52540">
    <property type="entry name" value="P-loop containing nucleoside triphosphate hydrolases"/>
    <property type="match status" value="1"/>
</dbReference>
<keyword evidence="5" id="KW-0175">Coiled coil</keyword>
<accession>A0A7S0E9I4</accession>
<dbReference type="GO" id="GO:0005739">
    <property type="term" value="C:mitochondrion"/>
    <property type="evidence" value="ECO:0007669"/>
    <property type="project" value="TreeGrafter"/>
</dbReference>
<dbReference type="InterPro" id="IPR005654">
    <property type="entry name" value="ATPase_AFG1-like"/>
</dbReference>
<sequence length="457" mass="52272">MMSSPVEEAYQRLINSGEIKHDEGQLKLAHELGKLQSSLHTRHRTSKFVGHTLGKLLSSAMRMGGGYGIYIYGSVGVGKSLLMDLFFQTLQTERKRRVHFHSFMLEMHRKAHLLRQSGNYLRETPRLIGELLARETDVICFDEFQVTDVADAMILRIVFETLFRKNVFLIATSNRPPDDLYSHGINRDLFLPFIELVKKQCLVVDLSSGVNSIDYRLLHPSSFREQIWFCSRDVSAHDKLARVFQHLAGKALEDAGCVQLRLVMGRELTVAHAHRGVAIIDFNDVCARALGSADYLAIAENFHTIIIKDVPTLSLENHDQTRRFIMLIDELYEHRCRLIVSTLMAFNPIELFAQLRHATTQKEQEAADLERLRKAKEEAHHEDEEGMTEKLGFTIKKGHHMTAGLGDIIEVDELSALRDLIFAFSRCESRLCEMQTLPYQQVAHTHPKFEQDSYVSL</sequence>
<gene>
    <name evidence="6" type="ORF">HPHI1048_LOCUS6877</name>
</gene>
<reference evidence="6" key="1">
    <citation type="submission" date="2021-01" db="EMBL/GenBank/DDBJ databases">
        <authorList>
            <person name="Corre E."/>
            <person name="Pelletier E."/>
            <person name="Niang G."/>
            <person name="Scheremetjew M."/>
            <person name="Finn R."/>
            <person name="Kale V."/>
            <person name="Holt S."/>
            <person name="Cochrane G."/>
            <person name="Meng A."/>
            <person name="Brown T."/>
            <person name="Cohen L."/>
        </authorList>
    </citation>
    <scope>NUCLEOTIDE SEQUENCE</scope>
    <source>
        <strain evidence="6">CCMP325</strain>
    </source>
</reference>
<dbReference type="Pfam" id="PF03969">
    <property type="entry name" value="AFG1_ATPase"/>
    <property type="match status" value="1"/>
</dbReference>
<dbReference type="NCBIfam" id="NF040713">
    <property type="entry name" value="ZapE"/>
    <property type="match status" value="1"/>
</dbReference>
<proteinExistence type="inferred from homology"/>
<name>A0A7S0E9I4_9CRYP</name>
<comment type="similarity">
    <text evidence="2">Belongs to the AFG1 ATPase family.</text>
</comment>
<dbReference type="GO" id="GO:0016887">
    <property type="term" value="F:ATP hydrolysis activity"/>
    <property type="evidence" value="ECO:0007669"/>
    <property type="project" value="InterPro"/>
</dbReference>
<keyword evidence="3" id="KW-0547">Nucleotide-binding</keyword>
<dbReference type="GO" id="GO:0005524">
    <property type="term" value="F:ATP binding"/>
    <property type="evidence" value="ECO:0007669"/>
    <property type="project" value="UniProtKB-KW"/>
</dbReference>
<dbReference type="Gene3D" id="3.40.50.300">
    <property type="entry name" value="P-loop containing nucleotide triphosphate hydrolases"/>
    <property type="match status" value="1"/>
</dbReference>
<dbReference type="PANTHER" id="PTHR12169:SF6">
    <property type="entry name" value="AFG1-LIKE ATPASE"/>
    <property type="match status" value="1"/>
</dbReference>
<dbReference type="PANTHER" id="PTHR12169">
    <property type="entry name" value="ATPASE N2B"/>
    <property type="match status" value="1"/>
</dbReference>